<dbReference type="EMBL" id="MEYI01000003">
    <property type="protein sequence ID" value="OGD24409.1"/>
    <property type="molecule type" value="Genomic_DNA"/>
</dbReference>
<evidence type="ECO:0000313" key="1">
    <source>
        <dbReference type="EMBL" id="OGD24409.1"/>
    </source>
</evidence>
<dbReference type="AlphaFoldDB" id="A0A1F5B1A5"/>
<dbReference type="Proteomes" id="UP000176639">
    <property type="component" value="Unassembled WGS sequence"/>
</dbReference>
<sequence length="80" mass="8922">MILFTAYANKKFDILKRHGCVITRESVCDAVGSVLGEEATGQKLFFAEKKTDQGYAVRVAYRTEAGVARVITFYPVSRND</sequence>
<gene>
    <name evidence="1" type="ORF">A2Z10_01660</name>
</gene>
<evidence type="ECO:0000313" key="2">
    <source>
        <dbReference type="Proteomes" id="UP000176639"/>
    </source>
</evidence>
<accession>A0A1F5B1A5</accession>
<name>A0A1F5B1A5_9BACT</name>
<organism evidence="1 2">
    <name type="scientific">Candidatus Azambacteria bacterium RBG_16_47_10</name>
    <dbReference type="NCBI Taxonomy" id="1797292"/>
    <lineage>
        <taxon>Bacteria</taxon>
        <taxon>Candidatus Azamiibacteriota</taxon>
    </lineage>
</organism>
<evidence type="ECO:0008006" key="3">
    <source>
        <dbReference type="Google" id="ProtNLM"/>
    </source>
</evidence>
<comment type="caution">
    <text evidence="1">The sequence shown here is derived from an EMBL/GenBank/DDBJ whole genome shotgun (WGS) entry which is preliminary data.</text>
</comment>
<reference evidence="1 2" key="1">
    <citation type="journal article" date="2016" name="Nat. Commun.">
        <title>Thousands of microbial genomes shed light on interconnected biogeochemical processes in an aquifer system.</title>
        <authorList>
            <person name="Anantharaman K."/>
            <person name="Brown C.T."/>
            <person name="Hug L.A."/>
            <person name="Sharon I."/>
            <person name="Castelle C.J."/>
            <person name="Probst A.J."/>
            <person name="Thomas B.C."/>
            <person name="Singh A."/>
            <person name="Wilkins M.J."/>
            <person name="Karaoz U."/>
            <person name="Brodie E.L."/>
            <person name="Williams K.H."/>
            <person name="Hubbard S.S."/>
            <person name="Banfield J.F."/>
        </authorList>
    </citation>
    <scope>NUCLEOTIDE SEQUENCE [LARGE SCALE GENOMIC DNA]</scope>
</reference>
<protein>
    <recommendedName>
        <fullName evidence="3">DUF4258 domain-containing protein</fullName>
    </recommendedName>
</protein>
<proteinExistence type="predicted"/>